<dbReference type="RefSeq" id="WP_075269675.1">
    <property type="nucleotide sequence ID" value="NZ_CP014332.1"/>
</dbReference>
<evidence type="ECO:0000259" key="17">
    <source>
        <dbReference type="PROSITE" id="PS51068"/>
    </source>
</evidence>
<evidence type="ECO:0000256" key="9">
    <source>
        <dbReference type="ARBA" id="ARBA00023125"/>
    </source>
</evidence>
<proteinExistence type="inferred from homology"/>
<keyword evidence="7 15" id="KW-0378">Hydrolase</keyword>
<dbReference type="OrthoDB" id="9800855at2"/>
<dbReference type="InterPro" id="IPR000214">
    <property type="entry name" value="Znf_DNA_glyclase/AP_lyase"/>
</dbReference>
<dbReference type="KEGG" id="wjo:FOL01_0991"/>
<accession>A0A1L6RBJ3</accession>
<keyword evidence="5 15" id="KW-0227">DNA damage</keyword>
<evidence type="ECO:0000256" key="7">
    <source>
        <dbReference type="ARBA" id="ARBA00022801"/>
    </source>
</evidence>
<evidence type="ECO:0000256" key="10">
    <source>
        <dbReference type="ARBA" id="ARBA00023204"/>
    </source>
</evidence>
<evidence type="ECO:0000256" key="14">
    <source>
        <dbReference type="ARBA" id="ARBA00044632"/>
    </source>
</evidence>
<dbReference type="SUPFAM" id="SSF57716">
    <property type="entry name" value="Glucocorticoid receptor-like (DNA-binding domain)"/>
    <property type="match status" value="1"/>
</dbReference>
<dbReference type="SMART" id="SM00898">
    <property type="entry name" value="Fapy_DNA_glyco"/>
    <property type="match status" value="1"/>
</dbReference>
<feature type="active site" description="Schiff-base intermediate with DNA" evidence="15">
    <location>
        <position position="2"/>
    </location>
</feature>
<dbReference type="PANTHER" id="PTHR22993:SF9">
    <property type="entry name" value="FORMAMIDOPYRIMIDINE-DNA GLYCOSYLASE"/>
    <property type="match status" value="1"/>
</dbReference>
<evidence type="ECO:0000313" key="19">
    <source>
        <dbReference type="Proteomes" id="UP000185473"/>
    </source>
</evidence>
<organism evidence="18 19">
    <name type="scientific">Weissella jogaejeotgali</name>
    <dbReference type="NCBI Taxonomy" id="1631871"/>
    <lineage>
        <taxon>Bacteria</taxon>
        <taxon>Bacillati</taxon>
        <taxon>Bacillota</taxon>
        <taxon>Bacilli</taxon>
        <taxon>Lactobacillales</taxon>
        <taxon>Lactobacillaceae</taxon>
        <taxon>Weissella</taxon>
    </lineage>
</organism>
<feature type="binding site" evidence="15">
    <location>
        <position position="112"/>
    </location>
    <ligand>
        <name>DNA</name>
        <dbReference type="ChEBI" id="CHEBI:16991"/>
    </ligand>
</feature>
<dbReference type="GO" id="GO:0008270">
    <property type="term" value="F:zinc ion binding"/>
    <property type="evidence" value="ECO:0007669"/>
    <property type="project" value="UniProtKB-UniRule"/>
</dbReference>
<evidence type="ECO:0000256" key="15">
    <source>
        <dbReference type="HAMAP-Rule" id="MF_00103"/>
    </source>
</evidence>
<dbReference type="InterPro" id="IPR035937">
    <property type="entry name" value="FPG_N"/>
</dbReference>
<dbReference type="EMBL" id="CP014332">
    <property type="protein sequence ID" value="APS41850.1"/>
    <property type="molecule type" value="Genomic_DNA"/>
</dbReference>
<keyword evidence="12 15" id="KW-0511">Multifunctional enzyme</keyword>
<evidence type="ECO:0000256" key="1">
    <source>
        <dbReference type="ARBA" id="ARBA00001668"/>
    </source>
</evidence>
<dbReference type="InterPro" id="IPR020629">
    <property type="entry name" value="FPG_Glyclase"/>
</dbReference>
<dbReference type="NCBIfam" id="NF002211">
    <property type="entry name" value="PRK01103.1"/>
    <property type="match status" value="1"/>
</dbReference>
<dbReference type="SMART" id="SM01232">
    <property type="entry name" value="H2TH"/>
    <property type="match status" value="1"/>
</dbReference>
<keyword evidence="10 15" id="KW-0234">DNA repair</keyword>
<evidence type="ECO:0000256" key="2">
    <source>
        <dbReference type="ARBA" id="ARBA00009409"/>
    </source>
</evidence>
<reference evidence="18 19" key="1">
    <citation type="submission" date="2016-02" db="EMBL/GenBank/DDBJ databases">
        <title>Complete Genome Sequence of Weissella jogaejeotgali FOL01.</title>
        <authorList>
            <person name="Lee J.-H."/>
            <person name="Ku H.-J."/>
        </authorList>
    </citation>
    <scope>NUCLEOTIDE SEQUENCE [LARGE SCALE GENOMIC DNA]</scope>
    <source>
        <strain evidence="18 19">FOL01</strain>
    </source>
</reference>
<dbReference type="InterPro" id="IPR012319">
    <property type="entry name" value="FPG_cat"/>
</dbReference>
<dbReference type="PROSITE" id="PS51068">
    <property type="entry name" value="FPG_CAT"/>
    <property type="match status" value="1"/>
</dbReference>
<feature type="active site" description="Proton donor" evidence="15">
    <location>
        <position position="3"/>
    </location>
</feature>
<dbReference type="GO" id="GO:0003690">
    <property type="term" value="F:double-stranded DNA binding"/>
    <property type="evidence" value="ECO:0007669"/>
    <property type="project" value="UniProtKB-ARBA"/>
</dbReference>
<keyword evidence="6 15" id="KW-0863">Zinc-finger</keyword>
<keyword evidence="9 15" id="KW-0238">DNA-binding</keyword>
<feature type="binding site" evidence="15">
    <location>
        <position position="93"/>
    </location>
    <ligand>
        <name>DNA</name>
        <dbReference type="ChEBI" id="CHEBI:16991"/>
    </ligand>
</feature>
<dbReference type="STRING" id="1631871.FOL01_0991"/>
<comment type="caution">
    <text evidence="15">Lacks conserved residue(s) required for the propagation of feature annotation.</text>
</comment>
<sequence length="278" mass="31205">MPELPEVETVRRGLTNLVAGRTVESTEVRWEKIVGGLTAEEFDQALCNQTILKIDRRGKYLLFRFTGDITMVSHLRMEGSYYTVPAGTEPGKHDLVTFHLDHGVDLFYRDTRKFGRMNVVPNDQVMTVAGLATIGPEPTESDLTINYMISEFGKSKMHVKPFLLNQNHIAGLGNIYVDETLWQSKIHPLTAANQLTVEELTILRKNIIAELARATEHHGTTVHSFTNVFGNAGEFQNELQVYGRVGEPCLRCGTPLIKTKVAQRGTTYCPVCQVERTK</sequence>
<dbReference type="SUPFAM" id="SSF81624">
    <property type="entry name" value="N-terminal domain of MutM-like DNA repair proteins"/>
    <property type="match status" value="1"/>
</dbReference>
<dbReference type="PROSITE" id="PS51066">
    <property type="entry name" value="ZF_FPG_2"/>
    <property type="match status" value="1"/>
</dbReference>
<comment type="catalytic activity">
    <reaction evidence="1 15">
        <text>Hydrolysis of DNA containing ring-opened 7-methylguanine residues, releasing 2,6-diamino-4-hydroxy-5-(N-methyl)formamidopyrimidine.</text>
        <dbReference type="EC" id="3.2.2.23"/>
    </reaction>
</comment>
<protein>
    <recommendedName>
        <fullName evidence="15">Formamidopyrimidine-DNA glycosylase</fullName>
        <shortName evidence="15">Fapy-DNA glycosylase</shortName>
        <ecNumber evidence="15">3.2.2.23</ecNumber>
    </recommendedName>
    <alternativeName>
        <fullName evidence="15">DNA-(apurinic or apyrimidinic site) lyase MutM</fullName>
        <shortName evidence="15">AP lyase MutM</shortName>
        <ecNumber evidence="15">4.2.99.18</ecNumber>
    </alternativeName>
</protein>
<evidence type="ECO:0000313" key="18">
    <source>
        <dbReference type="EMBL" id="APS41850.1"/>
    </source>
</evidence>
<dbReference type="SUPFAM" id="SSF46946">
    <property type="entry name" value="S13-like H2TH domain"/>
    <property type="match status" value="1"/>
</dbReference>
<dbReference type="GO" id="GO:0006284">
    <property type="term" value="P:base-excision repair"/>
    <property type="evidence" value="ECO:0007669"/>
    <property type="project" value="InterPro"/>
</dbReference>
<comment type="subunit">
    <text evidence="3 15">Monomer.</text>
</comment>
<dbReference type="Pfam" id="PF06831">
    <property type="entry name" value="H2TH"/>
    <property type="match status" value="1"/>
</dbReference>
<feature type="active site" description="Proton donor; for beta-elimination activity" evidence="15">
    <location>
        <position position="59"/>
    </location>
</feature>
<comment type="similarity">
    <text evidence="2 15">Belongs to the FPG family.</text>
</comment>
<dbReference type="GO" id="GO:0140078">
    <property type="term" value="F:class I DNA-(apurinic or apyrimidinic site) endonuclease activity"/>
    <property type="evidence" value="ECO:0007669"/>
    <property type="project" value="UniProtKB-EC"/>
</dbReference>
<dbReference type="Gene3D" id="3.20.190.10">
    <property type="entry name" value="MutM-like, N-terminal"/>
    <property type="match status" value="1"/>
</dbReference>
<keyword evidence="13 15" id="KW-0326">Glycosidase</keyword>
<evidence type="ECO:0000256" key="5">
    <source>
        <dbReference type="ARBA" id="ARBA00022763"/>
    </source>
</evidence>
<comment type="cofactor">
    <cofactor evidence="15">
        <name>Zn(2+)</name>
        <dbReference type="ChEBI" id="CHEBI:29105"/>
    </cofactor>
    <text evidence="15">Binds 1 zinc ion per subunit.</text>
</comment>
<evidence type="ECO:0000256" key="11">
    <source>
        <dbReference type="ARBA" id="ARBA00023239"/>
    </source>
</evidence>
<dbReference type="EC" id="3.2.2.23" evidence="15"/>
<evidence type="ECO:0000256" key="3">
    <source>
        <dbReference type="ARBA" id="ARBA00011245"/>
    </source>
</evidence>
<evidence type="ECO:0000256" key="13">
    <source>
        <dbReference type="ARBA" id="ARBA00023295"/>
    </source>
</evidence>
<dbReference type="CDD" id="cd08966">
    <property type="entry name" value="EcFpg-like_N"/>
    <property type="match status" value="1"/>
</dbReference>
<dbReference type="PANTHER" id="PTHR22993">
    <property type="entry name" value="FORMAMIDOPYRIMIDINE-DNA GLYCOSYLASE"/>
    <property type="match status" value="1"/>
</dbReference>
<dbReference type="HAMAP" id="MF_00103">
    <property type="entry name" value="Fapy_DNA_glycosyl"/>
    <property type="match status" value="1"/>
</dbReference>
<evidence type="ECO:0000259" key="16">
    <source>
        <dbReference type="PROSITE" id="PS51066"/>
    </source>
</evidence>
<dbReference type="InterPro" id="IPR010663">
    <property type="entry name" value="Znf_FPG/IleRS"/>
</dbReference>
<keyword evidence="19" id="KW-1185">Reference proteome</keyword>
<dbReference type="GO" id="GO:0034039">
    <property type="term" value="F:8-oxo-7,8-dihydroguanine DNA N-glycosylase activity"/>
    <property type="evidence" value="ECO:0007669"/>
    <property type="project" value="TreeGrafter"/>
</dbReference>
<feature type="domain" description="FPG-type" evidence="16">
    <location>
        <begin position="240"/>
        <end position="274"/>
    </location>
</feature>
<dbReference type="InterPro" id="IPR015886">
    <property type="entry name" value="H2TH_FPG"/>
</dbReference>
<feature type="active site" description="Proton donor; for delta-elimination activity" evidence="15">
    <location>
        <position position="264"/>
    </location>
</feature>
<dbReference type="InterPro" id="IPR010979">
    <property type="entry name" value="Ribosomal_uS13-like_H2TH"/>
</dbReference>
<feature type="domain" description="Formamidopyrimidine-DNA glycosylase catalytic" evidence="17">
    <location>
        <begin position="2"/>
        <end position="115"/>
    </location>
</feature>
<evidence type="ECO:0000256" key="6">
    <source>
        <dbReference type="ARBA" id="ARBA00022771"/>
    </source>
</evidence>
<keyword evidence="11 15" id="KW-0456">Lyase</keyword>
<dbReference type="Proteomes" id="UP000185473">
    <property type="component" value="Chromosome"/>
</dbReference>
<dbReference type="Pfam" id="PF01149">
    <property type="entry name" value="Fapy_DNA_glyco"/>
    <property type="match status" value="1"/>
</dbReference>
<dbReference type="GO" id="GO:0003684">
    <property type="term" value="F:damaged DNA binding"/>
    <property type="evidence" value="ECO:0007669"/>
    <property type="project" value="InterPro"/>
</dbReference>
<evidence type="ECO:0000256" key="8">
    <source>
        <dbReference type="ARBA" id="ARBA00022833"/>
    </source>
</evidence>
<evidence type="ECO:0000256" key="4">
    <source>
        <dbReference type="ARBA" id="ARBA00022723"/>
    </source>
</evidence>
<evidence type="ECO:0000256" key="12">
    <source>
        <dbReference type="ARBA" id="ARBA00023268"/>
    </source>
</evidence>
<dbReference type="Pfam" id="PF06827">
    <property type="entry name" value="zf-FPG_IleRS"/>
    <property type="match status" value="1"/>
</dbReference>
<dbReference type="NCBIfam" id="TIGR00577">
    <property type="entry name" value="fpg"/>
    <property type="match status" value="1"/>
</dbReference>
<dbReference type="Gene3D" id="1.10.8.50">
    <property type="match status" value="1"/>
</dbReference>
<keyword evidence="4 15" id="KW-0479">Metal-binding</keyword>
<dbReference type="PROSITE" id="PS01242">
    <property type="entry name" value="ZF_FPG_1"/>
    <property type="match status" value="1"/>
</dbReference>
<dbReference type="FunFam" id="1.10.8.50:FF:000003">
    <property type="entry name" value="Formamidopyrimidine-DNA glycosylase"/>
    <property type="match status" value="1"/>
</dbReference>
<name>A0A1L6RBJ3_9LACO</name>
<dbReference type="AlphaFoldDB" id="A0A1L6RBJ3"/>
<gene>
    <name evidence="15" type="primary">mutM</name>
    <name evidence="15" type="synonym">fpg</name>
    <name evidence="18" type="ORF">FOL01_0991</name>
</gene>
<dbReference type="InterPro" id="IPR015887">
    <property type="entry name" value="DNA_glyclase_Znf_dom_DNA_BS"/>
</dbReference>
<comment type="catalytic activity">
    <reaction evidence="14 15">
        <text>2'-deoxyribonucleotide-(2'-deoxyribose 5'-phosphate)-2'-deoxyribonucleotide-DNA = a 3'-end 2'-deoxyribonucleotide-(2,3-dehydro-2,3-deoxyribose 5'-phosphate)-DNA + a 5'-end 5'-phospho-2'-deoxyribonucleoside-DNA + H(+)</text>
        <dbReference type="Rhea" id="RHEA:66592"/>
        <dbReference type="Rhea" id="RHEA-COMP:13180"/>
        <dbReference type="Rhea" id="RHEA-COMP:16897"/>
        <dbReference type="Rhea" id="RHEA-COMP:17067"/>
        <dbReference type="ChEBI" id="CHEBI:15378"/>
        <dbReference type="ChEBI" id="CHEBI:136412"/>
        <dbReference type="ChEBI" id="CHEBI:157695"/>
        <dbReference type="ChEBI" id="CHEBI:167181"/>
        <dbReference type="EC" id="4.2.99.18"/>
    </reaction>
</comment>
<dbReference type="EC" id="4.2.99.18" evidence="15"/>
<keyword evidence="8 15" id="KW-0862">Zinc</keyword>
<comment type="function">
    <text evidence="15">Involved in base excision repair of DNA damaged by oxidation or by mutagenic agents. Acts as DNA glycosylase that recognizes and removes damaged bases. Has a preference for oxidized purines, such as 7,8-dihydro-8-oxoguanine (8-oxoG). Has AP (apurinic/apyrimidinic) lyase activity and introduces nicks in the DNA strand. Cleaves the DNA backbone by beta-delta elimination to generate a single-strand break at the site of the removed base with both 3'- and 5'-phosphates.</text>
</comment>